<dbReference type="RefSeq" id="WP_382173377.1">
    <property type="nucleotide sequence ID" value="NZ_JBHRXX010000004.1"/>
</dbReference>
<dbReference type="Gene3D" id="3.30.429.10">
    <property type="entry name" value="Macrophage Migration Inhibitory Factor"/>
    <property type="match status" value="2"/>
</dbReference>
<evidence type="ECO:0000313" key="5">
    <source>
        <dbReference type="Proteomes" id="UP001595729"/>
    </source>
</evidence>
<dbReference type="PANTHER" id="PTHR35530:SF1">
    <property type="entry name" value="2-HYDROXYMUCONATE TAUTOMERASE"/>
    <property type="match status" value="1"/>
</dbReference>
<dbReference type="PANTHER" id="PTHR35530">
    <property type="entry name" value="TAUTOMERASE-RELATED"/>
    <property type="match status" value="1"/>
</dbReference>
<dbReference type="InterPro" id="IPR014347">
    <property type="entry name" value="Tautomerase/MIF_sf"/>
</dbReference>
<dbReference type="SUPFAM" id="SSF55331">
    <property type="entry name" value="Tautomerase/MIF"/>
    <property type="match status" value="1"/>
</dbReference>
<keyword evidence="2" id="KW-0413">Isomerase</keyword>
<proteinExistence type="inferred from homology"/>
<sequence length="142" mass="15245">MPTLLLKVTPLQNPERYQALAAALTRLTADILHKRPEVTAVVIDDLPRARWCVGGRTVQGTAALLEIGITAGTNTQEEKAHFIAAAYDELQRQLAPDGGFEVASYVTVQERPATDWGYGGQTQWARQLARAVAAPAGSAVPP</sequence>
<name>A0ABV7W255_9BURK</name>
<dbReference type="Pfam" id="PF01361">
    <property type="entry name" value="Tautomerase"/>
    <property type="match status" value="1"/>
</dbReference>
<evidence type="ECO:0000256" key="2">
    <source>
        <dbReference type="ARBA" id="ARBA00023235"/>
    </source>
</evidence>
<gene>
    <name evidence="4" type="ORF">ACFOPI_09780</name>
</gene>
<comment type="caution">
    <text evidence="4">The sequence shown here is derived from an EMBL/GenBank/DDBJ whole genome shotgun (WGS) entry which is preliminary data.</text>
</comment>
<evidence type="ECO:0000313" key="4">
    <source>
        <dbReference type="EMBL" id="MFC3683883.1"/>
    </source>
</evidence>
<feature type="domain" description="4-oxalocrotonate tautomerase-like" evidence="3">
    <location>
        <begin position="7"/>
        <end position="57"/>
    </location>
</feature>
<evidence type="ECO:0000256" key="1">
    <source>
        <dbReference type="ARBA" id="ARBA00006723"/>
    </source>
</evidence>
<keyword evidence="5" id="KW-1185">Reference proteome</keyword>
<reference evidence="5" key="1">
    <citation type="journal article" date="2019" name="Int. J. Syst. Evol. Microbiol.">
        <title>The Global Catalogue of Microorganisms (GCM) 10K type strain sequencing project: providing services to taxonomists for standard genome sequencing and annotation.</title>
        <authorList>
            <consortium name="The Broad Institute Genomics Platform"/>
            <consortium name="The Broad Institute Genome Sequencing Center for Infectious Disease"/>
            <person name="Wu L."/>
            <person name="Ma J."/>
        </authorList>
    </citation>
    <scope>NUCLEOTIDE SEQUENCE [LARGE SCALE GENOMIC DNA]</scope>
    <source>
        <strain evidence="5">KCTC 42501</strain>
    </source>
</reference>
<dbReference type="InterPro" id="IPR004370">
    <property type="entry name" value="4-OT-like_dom"/>
</dbReference>
<accession>A0ABV7W255</accession>
<protein>
    <submittedName>
        <fullName evidence="4">4-oxalocrotonate tautomerase family protein</fullName>
    </submittedName>
</protein>
<dbReference type="Proteomes" id="UP001595729">
    <property type="component" value="Unassembled WGS sequence"/>
</dbReference>
<dbReference type="EMBL" id="JBHRXX010000004">
    <property type="protein sequence ID" value="MFC3683883.1"/>
    <property type="molecule type" value="Genomic_DNA"/>
</dbReference>
<evidence type="ECO:0000259" key="3">
    <source>
        <dbReference type="Pfam" id="PF01361"/>
    </source>
</evidence>
<comment type="similarity">
    <text evidence="1">Belongs to the 4-oxalocrotonate tautomerase family.</text>
</comment>
<organism evidence="4 5">
    <name type="scientific">Hydrogenophaga luteola</name>
    <dbReference type="NCBI Taxonomy" id="1591122"/>
    <lineage>
        <taxon>Bacteria</taxon>
        <taxon>Pseudomonadati</taxon>
        <taxon>Pseudomonadota</taxon>
        <taxon>Betaproteobacteria</taxon>
        <taxon>Burkholderiales</taxon>
        <taxon>Comamonadaceae</taxon>
        <taxon>Hydrogenophaga</taxon>
    </lineage>
</organism>